<feature type="compositionally biased region" description="Low complexity" evidence="2">
    <location>
        <begin position="1281"/>
        <end position="1299"/>
    </location>
</feature>
<keyword evidence="1" id="KW-0175">Coiled coil</keyword>
<feature type="domain" description="DH" evidence="3">
    <location>
        <begin position="247"/>
        <end position="465"/>
    </location>
</feature>
<evidence type="ECO:0000256" key="1">
    <source>
        <dbReference type="SAM" id="Coils"/>
    </source>
</evidence>
<feature type="compositionally biased region" description="Polar residues" evidence="2">
    <location>
        <begin position="827"/>
        <end position="838"/>
    </location>
</feature>
<dbReference type="Proteomes" id="UP000009038">
    <property type="component" value="Unassembled WGS sequence"/>
</dbReference>
<gene>
    <name evidence="4" type="ORF">ASPNIDRAFT_54114</name>
</gene>
<evidence type="ECO:0000313" key="5">
    <source>
        <dbReference type="Proteomes" id="UP000009038"/>
    </source>
</evidence>
<evidence type="ECO:0000256" key="2">
    <source>
        <dbReference type="SAM" id="MobiDB-lite"/>
    </source>
</evidence>
<reference evidence="4 5" key="1">
    <citation type="journal article" date="2011" name="Genome Res.">
        <title>Comparative genomics of citric-acid-producing Aspergillus niger ATCC 1015 versus enzyme-producing CBS 513.88.</title>
        <authorList>
            <person name="Andersen M.R."/>
            <person name="Salazar M.P."/>
            <person name="Schaap P.J."/>
            <person name="van de Vondervoort P.J."/>
            <person name="Culley D."/>
            <person name="Thykaer J."/>
            <person name="Frisvad J.C."/>
            <person name="Nielsen K.F."/>
            <person name="Albang R."/>
            <person name="Albermann K."/>
            <person name="Berka R.M."/>
            <person name="Braus G.H."/>
            <person name="Braus-Stromeyer S.A."/>
            <person name="Corrochano L.M."/>
            <person name="Dai Z."/>
            <person name="van Dijck P.W."/>
            <person name="Hofmann G."/>
            <person name="Lasure L.L."/>
            <person name="Magnuson J.K."/>
            <person name="Menke H."/>
            <person name="Meijer M."/>
            <person name="Meijer S.L."/>
            <person name="Nielsen J.B."/>
            <person name="Nielsen M.L."/>
            <person name="van Ooyen A.J."/>
            <person name="Pel H.J."/>
            <person name="Poulsen L."/>
            <person name="Samson R.A."/>
            <person name="Stam H."/>
            <person name="Tsang A."/>
            <person name="van den Brink J.M."/>
            <person name="Atkins A."/>
            <person name="Aerts A."/>
            <person name="Shapiro H."/>
            <person name="Pangilinan J."/>
            <person name="Salamov A."/>
            <person name="Lou Y."/>
            <person name="Lindquist E."/>
            <person name="Lucas S."/>
            <person name="Grimwood J."/>
            <person name="Grigoriev I.V."/>
            <person name="Kubicek C.P."/>
            <person name="Martinez D."/>
            <person name="van Peij N.N."/>
            <person name="Roubos J.A."/>
            <person name="Nielsen J."/>
            <person name="Baker S.E."/>
        </authorList>
    </citation>
    <scope>NUCLEOTIDE SEQUENCE [LARGE SCALE GENOMIC DNA]</scope>
    <source>
        <strain evidence="5">ATCC 1015 / CBS 113.46 / FGSC A1144 / LSHB Ac4 / NCTC 3858a / NRRL 328 / USDA 3528.7</strain>
    </source>
</reference>
<dbReference type="OrthoDB" id="4066896at2759"/>
<feature type="region of interest" description="Disordered" evidence="2">
    <location>
        <begin position="1128"/>
        <end position="1382"/>
    </location>
</feature>
<dbReference type="SMART" id="SM00325">
    <property type="entry name" value="RhoGEF"/>
    <property type="match status" value="1"/>
</dbReference>
<dbReference type="EMBL" id="ACJE01000020">
    <property type="protein sequence ID" value="EHA18920.1"/>
    <property type="molecule type" value="Genomic_DNA"/>
</dbReference>
<dbReference type="PROSITE" id="PS50010">
    <property type="entry name" value="DH_2"/>
    <property type="match status" value="1"/>
</dbReference>
<dbReference type="PANTHER" id="PTHR22834">
    <property type="entry name" value="NUCLEAR FUSION PROTEIN FUS2"/>
    <property type="match status" value="1"/>
</dbReference>
<dbReference type="InterPro" id="IPR021895">
    <property type="entry name" value="Bud3_N"/>
</dbReference>
<dbReference type="Pfam" id="PF00621">
    <property type="entry name" value="RhoGEF"/>
    <property type="match status" value="1"/>
</dbReference>
<protein>
    <recommendedName>
        <fullName evidence="3">DH domain-containing protein</fullName>
    </recommendedName>
</protein>
<dbReference type="GO" id="GO:0005737">
    <property type="term" value="C:cytoplasm"/>
    <property type="evidence" value="ECO:0007669"/>
    <property type="project" value="TreeGrafter"/>
</dbReference>
<feature type="region of interest" description="Disordered" evidence="2">
    <location>
        <begin position="812"/>
        <end position="840"/>
    </location>
</feature>
<dbReference type="GO" id="GO:0032955">
    <property type="term" value="P:regulation of division septum assembly"/>
    <property type="evidence" value="ECO:0007669"/>
    <property type="project" value="TreeGrafter"/>
</dbReference>
<evidence type="ECO:0000313" key="4">
    <source>
        <dbReference type="EMBL" id="EHA18920.1"/>
    </source>
</evidence>
<dbReference type="GO" id="GO:0031991">
    <property type="term" value="P:regulation of actomyosin contractile ring contraction"/>
    <property type="evidence" value="ECO:0007669"/>
    <property type="project" value="TreeGrafter"/>
</dbReference>
<dbReference type="GO" id="GO:0005085">
    <property type="term" value="F:guanyl-nucleotide exchange factor activity"/>
    <property type="evidence" value="ECO:0007669"/>
    <property type="project" value="InterPro"/>
</dbReference>
<feature type="compositionally biased region" description="Polar residues" evidence="2">
    <location>
        <begin position="1223"/>
        <end position="1248"/>
    </location>
</feature>
<feature type="compositionally biased region" description="Polar residues" evidence="2">
    <location>
        <begin position="1260"/>
        <end position="1276"/>
    </location>
</feature>
<dbReference type="HOGENOM" id="CLU_004333_0_0_1"/>
<dbReference type="STRING" id="380704.G3YDQ3"/>
<accession>G3YDQ3</accession>
<dbReference type="SUPFAM" id="SSF48065">
    <property type="entry name" value="DBL homology domain (DH-domain)"/>
    <property type="match status" value="1"/>
</dbReference>
<name>G3YDQ3_ASPNA</name>
<dbReference type="PANTHER" id="PTHR22834:SF21">
    <property type="entry name" value="GUANYL NUCLEOTIDE EXCHANGE FACTOR, PUTATIVE (AFU_ORTHOLOGUE AFUA_5G11890)-RELATED"/>
    <property type="match status" value="1"/>
</dbReference>
<sequence>MATVSTAPSDLPLEQLSLYHASDPYLSSIFIFYGPVATANATVSSSRIQAHILTPAGFQSYPRITVSPAAPLYAAVNHLPREKQGDEVSRGLAVSMLKYFAELSDPAKECLQTFARAGKPGLRLPKLFDEMHAAEIANRMTKIEHTADIVRDIRGAFQERKVPWVDIDVVLPTGVIQPPTQPDNDDDVHDGNADLYDAPDLHYGRYTALVRSLGAPMFLPTSRLKRAPSQPTNLSKSRLFSKGQKQALRLTMCEVVDTEERYVNKLYTLVCHVAEEFRLKAQARGPSSTSPNESDLATLFPPCLNEILEVNMGFLGVIRQVLEETEKEAIDDLTDDTELPSSVSQRSFSREETDAIGAVAFANALLDWFPRFSQPYADYMRAHTGFTQTLNSFMRDKHSSFSKRVYETGEQKLRSLLMEPVQRLPRYSLLIDTMTGSLPLVHPAVRPLLKARDVIKDICSLDDASSTNHDQSFRRLKELVDGWPSTILPTGRLITAVDFNELTPPYHLDVPPTEPSAGIMLIYKNCLVLLSKPVGAKTTARGLLADLDNAAAATNTAPNSPASSELRVVQVYDLHTVRCTQSTCGRILFLAPASATSRPDQNTTVDLLALEPVSMYEGRSSRIIEEIAKAKIEGRFSESERESGKWSLRSPTGTVGNLGILACVFEEAPEEAAQRANLSKIRVIFDTSRADCSQKLKESDLEVIVSVSLANEDQYRVDVDSVVGTASSDMVTVDSFVPVLSKRCKYLPNWPIIISVLTLVVLNVLLPLHGPRNRTMTESIVHSNFDILRYLAGHLMAQFKVPRGFRPPSPSKLLSSLLGGSQSKESNAPSAKAPTSATLLGEYPKMPPPRGNMPRSNTLPSVFPGKEESPVKISVVGAPPTKGEESPFSALEQTFAAYALALQSRSGNIVGRSLRGRDNVDRSSVNELYNILLEDPGRIQAAAEVPVDTLFVAFETFMTNAWREHMGPVIDSPSLRILQAQFDNMFPRDFDESFRRFLADQSPQNRRALASMVRLLAELLDASGSDGDRGALTAAFAEVLTIDGDPMQHISLLDRLVDDFDNLFDEYIPGGASLEGTLNCDQTKSVSQTAGSINSNASSFRKRFGFGLHRENSKLEGESKVSSILRTLSKGKGSGDSEPGTPKGSLLRSKSIDVDTSLGSLLRPGSRDRPGASISQEHLRRPGSSQEQPPSLSSVRGIPTNTNGVVKVRRKRRSSLSDLRPGTASSDVSIVSSVGQRPATPSSISNQPRADVATPAGQARPQTSHGSGSTVRSTSPAKGGSPTRLPSPTRRSPTRPVTPSRKENIDPKMPQTERATRRKGEASVSPTQEAKRRSRATSIPSSRAPGLKERPLQVNGSDARRLQPTSSQKPPKMRLQSPQKLRDRLNSEKRAQNMAQLGLKDELELIGEELRAMRLTPSLVRGDGQGSDSLDEPFASPTANSFLVSRVHNLEMKFETLSGEFNGRTAAIEKDLESSLVVSEKRAKKLDELYREASAENEALYDRFNSELSKIAKDVRAGNVEEALKTQLSSALEEIGRLKKENFRLKREVGGLRAQQAAVALLKASE</sequence>
<feature type="compositionally biased region" description="Low complexity" evidence="2">
    <location>
        <begin position="812"/>
        <end position="826"/>
    </location>
</feature>
<dbReference type="InterPro" id="IPR051492">
    <property type="entry name" value="Dynamin-Rho_GEF"/>
</dbReference>
<evidence type="ECO:0000259" key="3">
    <source>
        <dbReference type="PROSITE" id="PS50010"/>
    </source>
</evidence>
<feature type="coiled-coil region" evidence="1">
    <location>
        <begin position="1476"/>
        <end position="1548"/>
    </location>
</feature>
<dbReference type="InterPro" id="IPR000219">
    <property type="entry name" value="DH_dom"/>
</dbReference>
<feature type="compositionally biased region" description="Polar residues" evidence="2">
    <location>
        <begin position="1183"/>
        <end position="1204"/>
    </location>
</feature>
<dbReference type="InterPro" id="IPR057454">
    <property type="entry name" value="Bud3_C"/>
</dbReference>
<organism evidence="4 5">
    <name type="scientific">Aspergillus niger (strain ATCC 1015 / CBS 113.46 / FGSC A1144 / LSHB Ac4 / NCTC 3858a / NRRL 328 / USDA 3528.7)</name>
    <dbReference type="NCBI Taxonomy" id="380704"/>
    <lineage>
        <taxon>Eukaryota</taxon>
        <taxon>Fungi</taxon>
        <taxon>Dikarya</taxon>
        <taxon>Ascomycota</taxon>
        <taxon>Pezizomycotina</taxon>
        <taxon>Eurotiomycetes</taxon>
        <taxon>Eurotiomycetidae</taxon>
        <taxon>Eurotiales</taxon>
        <taxon>Aspergillaceae</taxon>
        <taxon>Aspergillus</taxon>
        <taxon>Aspergillus subgen. Circumdati</taxon>
    </lineage>
</organism>
<proteinExistence type="predicted"/>
<dbReference type="InterPro" id="IPR035899">
    <property type="entry name" value="DBL_dom_sf"/>
</dbReference>
<comment type="caution">
    <text evidence="4">The sequence shown here is derived from an EMBL/GenBank/DDBJ whole genome shotgun (WGS) entry which is preliminary data.</text>
</comment>
<dbReference type="Pfam" id="PF25351">
    <property type="entry name" value="PH_BUD3_C"/>
    <property type="match status" value="1"/>
</dbReference>
<dbReference type="Pfam" id="PF12015">
    <property type="entry name" value="Bud3_N"/>
    <property type="match status" value="1"/>
</dbReference>
<dbReference type="Gene3D" id="1.20.900.10">
    <property type="entry name" value="Dbl homology (DH) domain"/>
    <property type="match status" value="1"/>
</dbReference>